<evidence type="ECO:0000256" key="1">
    <source>
        <dbReference type="ARBA" id="ARBA00023015"/>
    </source>
</evidence>
<evidence type="ECO:0000259" key="5">
    <source>
        <dbReference type="PROSITE" id="PS01124"/>
    </source>
</evidence>
<name>A0A0E3BUD5_9BURK</name>
<keyword evidence="3" id="KW-0804">Transcription</keyword>
<dbReference type="EMBL" id="AWTN01000159">
    <property type="protein sequence ID" value="KGG82285.1"/>
    <property type="molecule type" value="Genomic_DNA"/>
</dbReference>
<dbReference type="Pfam" id="PF12833">
    <property type="entry name" value="HTH_18"/>
    <property type="match status" value="1"/>
</dbReference>
<sequence>MQKVTIAPDPLEWPQTDAEDGRSTSTATVSLDLVQDLLQSLRALCSEQALDRCLKEAGIVKKFISHPGARLTHDQLVGLYQKSAGATGDEMMGLWSRPIRTGSLKYIIRVLMDAPTIDVALYRFTQFWNLLLDDYRLNFGQAETTLRLDLIPRSPEARVNRFGHALMLKLTHGIVSWLVGREVPVYSVGLAFPRPSFAADYPILFPAPIDFDGKHSQITFGAELGKIRPVRSAADVRTFLARAPRDWIFTSYHEHAIRLKVRELLHADLGRTLDDVSSRLHMSSRTLIRKLQEEGLSFQGIKDELRRDLAILNLVRNDVSLAEISYALGFSTPAVFHRAFRHWTGMTPGTYRTAQRSISQITKP</sequence>
<dbReference type="InterPro" id="IPR032687">
    <property type="entry name" value="AraC-type_N"/>
</dbReference>
<dbReference type="AlphaFoldDB" id="A0A0E3BUD5"/>
<dbReference type="GO" id="GO:0003700">
    <property type="term" value="F:DNA-binding transcription factor activity"/>
    <property type="evidence" value="ECO:0007669"/>
    <property type="project" value="InterPro"/>
</dbReference>
<keyword evidence="2" id="KW-0238">DNA-binding</keyword>
<keyword evidence="1" id="KW-0805">Transcription regulation</keyword>
<dbReference type="PANTHER" id="PTHR47894:SF1">
    <property type="entry name" value="HTH-TYPE TRANSCRIPTIONAL REGULATOR VQSM"/>
    <property type="match status" value="1"/>
</dbReference>
<dbReference type="PROSITE" id="PS01124">
    <property type="entry name" value="HTH_ARAC_FAMILY_2"/>
    <property type="match status" value="1"/>
</dbReference>
<dbReference type="InterPro" id="IPR009057">
    <property type="entry name" value="Homeodomain-like_sf"/>
</dbReference>
<evidence type="ECO:0000313" key="7">
    <source>
        <dbReference type="Proteomes" id="UP000029567"/>
    </source>
</evidence>
<evidence type="ECO:0000256" key="4">
    <source>
        <dbReference type="SAM" id="MobiDB-lite"/>
    </source>
</evidence>
<dbReference type="PANTHER" id="PTHR47894">
    <property type="entry name" value="HTH-TYPE TRANSCRIPTIONAL REGULATOR GADX"/>
    <property type="match status" value="1"/>
</dbReference>
<reference evidence="6 7" key="1">
    <citation type="submission" date="2013-09" db="EMBL/GenBank/DDBJ databases">
        <title>High correlation between genotypes and phenotypes of environmental bacteria Comamonas testosteroni strains.</title>
        <authorList>
            <person name="Liu L."/>
            <person name="Zhu W."/>
            <person name="Xia X."/>
            <person name="Xu B."/>
            <person name="Luo M."/>
            <person name="Wang G."/>
        </authorList>
    </citation>
    <scope>NUCLEOTIDE SEQUENCE [LARGE SCALE GENOMIC DNA]</scope>
    <source>
        <strain evidence="6 7">JL14</strain>
    </source>
</reference>
<organism evidence="6 7">
    <name type="scientific">Comamonas thiooxydans</name>
    <dbReference type="NCBI Taxonomy" id="363952"/>
    <lineage>
        <taxon>Bacteria</taxon>
        <taxon>Pseudomonadati</taxon>
        <taxon>Pseudomonadota</taxon>
        <taxon>Betaproteobacteria</taxon>
        <taxon>Burkholderiales</taxon>
        <taxon>Comamonadaceae</taxon>
        <taxon>Comamonas</taxon>
    </lineage>
</organism>
<dbReference type="InterPro" id="IPR018060">
    <property type="entry name" value="HTH_AraC"/>
</dbReference>
<accession>A0A0E3BUD5</accession>
<feature type="region of interest" description="Disordered" evidence="4">
    <location>
        <begin position="1"/>
        <end position="24"/>
    </location>
</feature>
<evidence type="ECO:0000313" key="6">
    <source>
        <dbReference type="EMBL" id="KGG82285.1"/>
    </source>
</evidence>
<dbReference type="GO" id="GO:0000976">
    <property type="term" value="F:transcription cis-regulatory region binding"/>
    <property type="evidence" value="ECO:0007669"/>
    <property type="project" value="TreeGrafter"/>
</dbReference>
<protein>
    <submittedName>
        <fullName evidence="6">Transcriptional regulator</fullName>
    </submittedName>
</protein>
<evidence type="ECO:0000256" key="3">
    <source>
        <dbReference type="ARBA" id="ARBA00023163"/>
    </source>
</evidence>
<dbReference type="Pfam" id="PF12625">
    <property type="entry name" value="Arabinose_bd"/>
    <property type="match status" value="1"/>
</dbReference>
<dbReference type="SUPFAM" id="SSF46689">
    <property type="entry name" value="Homeodomain-like"/>
    <property type="match status" value="1"/>
</dbReference>
<dbReference type="Gene3D" id="1.10.10.60">
    <property type="entry name" value="Homeodomain-like"/>
    <property type="match status" value="1"/>
</dbReference>
<proteinExistence type="predicted"/>
<feature type="domain" description="HTH araC/xylS-type" evidence="5">
    <location>
        <begin position="255"/>
        <end position="354"/>
    </location>
</feature>
<comment type="caution">
    <text evidence="6">The sequence shown here is derived from an EMBL/GenBank/DDBJ whole genome shotgun (WGS) entry which is preliminary data.</text>
</comment>
<dbReference type="Proteomes" id="UP000029567">
    <property type="component" value="Unassembled WGS sequence"/>
</dbReference>
<dbReference type="GO" id="GO:0005829">
    <property type="term" value="C:cytosol"/>
    <property type="evidence" value="ECO:0007669"/>
    <property type="project" value="TreeGrafter"/>
</dbReference>
<dbReference type="SMART" id="SM00342">
    <property type="entry name" value="HTH_ARAC"/>
    <property type="match status" value="1"/>
</dbReference>
<evidence type="ECO:0000256" key="2">
    <source>
        <dbReference type="ARBA" id="ARBA00023125"/>
    </source>
</evidence>
<gene>
    <name evidence="6" type="ORF">P245_27570</name>
</gene>